<dbReference type="Gene3D" id="1.25.40.30">
    <property type="match status" value="1"/>
</dbReference>
<proteinExistence type="predicted"/>
<evidence type="ECO:0000313" key="3">
    <source>
        <dbReference type="Proteomes" id="UP001632038"/>
    </source>
</evidence>
<protein>
    <submittedName>
        <fullName evidence="2">Clathrin heavy chain 2</fullName>
    </submittedName>
</protein>
<dbReference type="EMBL" id="JAVIJP010000018">
    <property type="protein sequence ID" value="KAL3638594.1"/>
    <property type="molecule type" value="Genomic_DNA"/>
</dbReference>
<dbReference type="Pfam" id="PF09268">
    <property type="entry name" value="Clathrin-link"/>
    <property type="match status" value="1"/>
</dbReference>
<dbReference type="SUPFAM" id="SSF48371">
    <property type="entry name" value="ARM repeat"/>
    <property type="match status" value="1"/>
</dbReference>
<gene>
    <name evidence="2" type="primary">CHC2_2</name>
    <name evidence="2" type="ORF">CASFOL_016501</name>
</gene>
<dbReference type="InterPro" id="IPR015348">
    <property type="entry name" value="Clathrin_H-chain_linker_core"/>
</dbReference>
<keyword evidence="3" id="KW-1185">Reference proteome</keyword>
<dbReference type="PANTHER" id="PTHR10292">
    <property type="entry name" value="CLATHRIN HEAVY CHAIN RELATED"/>
    <property type="match status" value="1"/>
</dbReference>
<dbReference type="InterPro" id="IPR016024">
    <property type="entry name" value="ARM-type_fold"/>
</dbReference>
<dbReference type="AlphaFoldDB" id="A0ABD3D9P9"/>
<accession>A0ABD3D9P9</accession>
<dbReference type="InterPro" id="IPR012331">
    <property type="entry name" value="Clathrin_H-chain_linker"/>
</dbReference>
<reference evidence="3" key="1">
    <citation type="journal article" date="2024" name="IScience">
        <title>Strigolactones Initiate the Formation of Haustorium-like Structures in Castilleja.</title>
        <authorList>
            <person name="Buerger M."/>
            <person name="Peterson D."/>
            <person name="Chory J."/>
        </authorList>
    </citation>
    <scope>NUCLEOTIDE SEQUENCE [LARGE SCALE GENOMIC DNA]</scope>
</reference>
<dbReference type="Gene3D" id="2.130.10.110">
    <property type="entry name" value="Clathrin heavy-chain terminal domain"/>
    <property type="match status" value="1"/>
</dbReference>
<sequence>MAAANAPITMKEALTLTSVGINPQFITFTNVTMESEKYICVRETSPQNTVVIIDMSMPMQPLRRPITADSALMNPNSRILALKAQLPGTTQDHLQIFDIETKAKIKSHQMPEQVVFWKWITPKMLGLVTQSSVYHWSIEGDSEPVNMFDRTANLANNQIINYKCDPSEKWLVLIGIAPGAPERPQLVKGNMQLFSMDQQRSQALDAHAASFATLRVPGNDKDSILISFASKTSNAGQITSKLHVIELGAQPGKPSFTKKQADLFFPPDFADDFPVAMQISHKYSLIYKLHLLEVFMQLIGVARFYLATVLLATVNEATIVPFVSGQLNNLELAVNLAKRGNLPGAENLVVQRFQELFAQTKYKEAAELAADSPQGILRTPDTVAKFQPDNPIFKRREFEVIMSDSEEKLQTIQNCDGGEPVYATLIGDSTRCKGMVAYVREKLLEEKVKRGLFFIGELATTYFQQINKRAPDAFSCRVHLCTWVPINSRYLVLQVGDEQTKPLTLKDEVVWGWERGRSHIEDVFCTKPRLSVSDLVEETLRASIRDSGTGGQINGIRK</sequence>
<evidence type="ECO:0000259" key="1">
    <source>
        <dbReference type="Pfam" id="PF09268"/>
    </source>
</evidence>
<name>A0ABD3D9P9_9LAMI</name>
<organism evidence="2 3">
    <name type="scientific">Castilleja foliolosa</name>
    <dbReference type="NCBI Taxonomy" id="1961234"/>
    <lineage>
        <taxon>Eukaryota</taxon>
        <taxon>Viridiplantae</taxon>
        <taxon>Streptophyta</taxon>
        <taxon>Embryophyta</taxon>
        <taxon>Tracheophyta</taxon>
        <taxon>Spermatophyta</taxon>
        <taxon>Magnoliopsida</taxon>
        <taxon>eudicotyledons</taxon>
        <taxon>Gunneridae</taxon>
        <taxon>Pentapetalae</taxon>
        <taxon>asterids</taxon>
        <taxon>lamiids</taxon>
        <taxon>Lamiales</taxon>
        <taxon>Orobanchaceae</taxon>
        <taxon>Pedicularideae</taxon>
        <taxon>Castillejinae</taxon>
        <taxon>Castilleja</taxon>
    </lineage>
</organism>
<dbReference type="PANTHER" id="PTHR10292:SF34">
    <property type="entry name" value="CLATHRIN HEAVY CHAIN 1-RELATED"/>
    <property type="match status" value="1"/>
</dbReference>
<dbReference type="Proteomes" id="UP001632038">
    <property type="component" value="Unassembled WGS sequence"/>
</dbReference>
<dbReference type="Pfam" id="PF13838">
    <property type="entry name" value="Clathrin_H_link"/>
    <property type="match status" value="1"/>
</dbReference>
<evidence type="ECO:0000313" key="2">
    <source>
        <dbReference type="EMBL" id="KAL3638594.1"/>
    </source>
</evidence>
<feature type="domain" description="Clathrin heavy chain linker core motif" evidence="1">
    <location>
        <begin position="316"/>
        <end position="339"/>
    </location>
</feature>
<dbReference type="Pfam" id="PF01394">
    <property type="entry name" value="Clathrin_propel"/>
    <property type="match status" value="2"/>
</dbReference>
<dbReference type="SUPFAM" id="SSF50989">
    <property type="entry name" value="Clathrin heavy-chain terminal domain"/>
    <property type="match status" value="1"/>
</dbReference>
<comment type="caution">
    <text evidence="2">The sequence shown here is derived from an EMBL/GenBank/DDBJ whole genome shotgun (WGS) entry which is preliminary data.</text>
</comment>
<dbReference type="InterPro" id="IPR022365">
    <property type="entry name" value="Clathrin_H-chain_propeller_rpt"/>
</dbReference>
<dbReference type="InterPro" id="IPR016025">
    <property type="entry name" value="Clathrin_H-chain_N"/>
</dbReference>